<feature type="domain" description="Glycosyltransferase 2-like" evidence="1">
    <location>
        <begin position="10"/>
        <end position="179"/>
    </location>
</feature>
<dbReference type="PANTHER" id="PTHR43685:SF2">
    <property type="entry name" value="GLYCOSYLTRANSFERASE 2-LIKE DOMAIN-CONTAINING PROTEIN"/>
    <property type="match status" value="1"/>
</dbReference>
<evidence type="ECO:0000259" key="1">
    <source>
        <dbReference type="Pfam" id="PF00535"/>
    </source>
</evidence>
<dbReference type="InterPro" id="IPR050834">
    <property type="entry name" value="Glycosyltransf_2"/>
</dbReference>
<reference evidence="2 3" key="1">
    <citation type="submission" date="2017-02" db="EMBL/GenBank/DDBJ databases">
        <title>Draft genome sequence of Moraxella porci CCUG 54912T type strain.</title>
        <authorList>
            <person name="Salva-Serra F."/>
            <person name="Engstrom-Jakobsson H."/>
            <person name="Thorell K."/>
            <person name="Jaen-Luchoro D."/>
            <person name="Gonzales-Siles L."/>
            <person name="Karlsson R."/>
            <person name="Yazdan S."/>
            <person name="Boulund F."/>
            <person name="Johnning A."/>
            <person name="Engstrand L."/>
            <person name="Kristiansson E."/>
            <person name="Moore E."/>
        </authorList>
    </citation>
    <scope>NUCLEOTIDE SEQUENCE [LARGE SCALE GENOMIC DNA]</scope>
    <source>
        <strain evidence="2 3">CCUG 54912</strain>
    </source>
</reference>
<dbReference type="CDD" id="cd00761">
    <property type="entry name" value="Glyco_tranf_GTA_type"/>
    <property type="match status" value="1"/>
</dbReference>
<gene>
    <name evidence="2" type="ORF">B0681_01825</name>
</gene>
<dbReference type="InterPro" id="IPR001173">
    <property type="entry name" value="Glyco_trans_2-like"/>
</dbReference>
<dbReference type="InterPro" id="IPR029044">
    <property type="entry name" value="Nucleotide-diphossugar_trans"/>
</dbReference>
<accession>A0A1T0CW96</accession>
<dbReference type="Gene3D" id="3.90.550.10">
    <property type="entry name" value="Spore Coat Polysaccharide Biosynthesis Protein SpsA, Chain A"/>
    <property type="match status" value="1"/>
</dbReference>
<dbReference type="Proteomes" id="UP000190683">
    <property type="component" value="Unassembled WGS sequence"/>
</dbReference>
<dbReference type="STRING" id="573983.B0681_01825"/>
<dbReference type="RefSeq" id="WP_158077906.1">
    <property type="nucleotide sequence ID" value="NZ_MUYV01000001.1"/>
</dbReference>
<dbReference type="Pfam" id="PF00535">
    <property type="entry name" value="Glycos_transf_2"/>
    <property type="match status" value="1"/>
</dbReference>
<comment type="caution">
    <text evidence="2">The sequence shown here is derived from an EMBL/GenBank/DDBJ whole genome shotgun (WGS) entry which is preliminary data.</text>
</comment>
<proteinExistence type="predicted"/>
<dbReference type="EMBL" id="MUYV01000001">
    <property type="protein sequence ID" value="OOS26633.1"/>
    <property type="molecule type" value="Genomic_DNA"/>
</dbReference>
<keyword evidence="3" id="KW-1185">Reference proteome</keyword>
<sequence length="323" mass="38339">MKLVSSPAISVLIPVYNGLPYIQETIQCLMEQTFSNFEVLLIDDHSTDNSYNAIENQILLNNRFKLMKMPYKAGNAVRVITYGLQYCLGKYFFYMSQDDIIDKDCLDILFQNAEKYQADAAIPDMEWYHANQKNNLKILPPKEYNYHQVYSGGEKAFLYSLPWYIHGFYLRRMDLLNQVGYDDTILTGDECTSRKYLFFCKKIVFCSTNFYYRQDNPFALTKKFNPHLIDEIHGLIQLLYFMKKHNMNEKEIKALHKSSISKVFSYRKQIRQNMLNLSHSDLVLSKDKLYSASRELLDFSFKNLYFAKVYRLIFLWLMMKVQR</sequence>
<name>A0A1T0CW96_9GAMM</name>
<protein>
    <recommendedName>
        <fullName evidence="1">Glycosyltransferase 2-like domain-containing protein</fullName>
    </recommendedName>
</protein>
<dbReference type="PANTHER" id="PTHR43685">
    <property type="entry name" value="GLYCOSYLTRANSFERASE"/>
    <property type="match status" value="1"/>
</dbReference>
<dbReference type="AlphaFoldDB" id="A0A1T0CW96"/>
<evidence type="ECO:0000313" key="2">
    <source>
        <dbReference type="EMBL" id="OOS26633.1"/>
    </source>
</evidence>
<evidence type="ECO:0000313" key="3">
    <source>
        <dbReference type="Proteomes" id="UP000190683"/>
    </source>
</evidence>
<organism evidence="2 3">
    <name type="scientific">Moraxella porci DSM 25326</name>
    <dbReference type="NCBI Taxonomy" id="573983"/>
    <lineage>
        <taxon>Bacteria</taxon>
        <taxon>Pseudomonadati</taxon>
        <taxon>Pseudomonadota</taxon>
        <taxon>Gammaproteobacteria</taxon>
        <taxon>Moraxellales</taxon>
        <taxon>Moraxellaceae</taxon>
        <taxon>Moraxella</taxon>
    </lineage>
</organism>
<dbReference type="SUPFAM" id="SSF53448">
    <property type="entry name" value="Nucleotide-diphospho-sugar transferases"/>
    <property type="match status" value="1"/>
</dbReference>